<feature type="domain" description="Reverse transcriptase Ty1/copia-type" evidence="2">
    <location>
        <begin position="85"/>
        <end position="329"/>
    </location>
</feature>
<dbReference type="SUPFAM" id="SSF56672">
    <property type="entry name" value="DNA/RNA polymerases"/>
    <property type="match status" value="1"/>
</dbReference>
<dbReference type="InterPro" id="IPR013103">
    <property type="entry name" value="RVT_2"/>
</dbReference>
<evidence type="ECO:0000259" key="2">
    <source>
        <dbReference type="Pfam" id="PF07727"/>
    </source>
</evidence>
<organism evidence="3">
    <name type="scientific">Sesamum latifolium</name>
    <dbReference type="NCBI Taxonomy" id="2727402"/>
    <lineage>
        <taxon>Eukaryota</taxon>
        <taxon>Viridiplantae</taxon>
        <taxon>Streptophyta</taxon>
        <taxon>Embryophyta</taxon>
        <taxon>Tracheophyta</taxon>
        <taxon>Spermatophyta</taxon>
        <taxon>Magnoliopsida</taxon>
        <taxon>eudicotyledons</taxon>
        <taxon>Gunneridae</taxon>
        <taxon>Pentapetalae</taxon>
        <taxon>asterids</taxon>
        <taxon>lamiids</taxon>
        <taxon>Lamiales</taxon>
        <taxon>Pedaliaceae</taxon>
        <taxon>Sesamum</taxon>
    </lineage>
</organism>
<evidence type="ECO:0000313" key="3">
    <source>
        <dbReference type="EMBL" id="KAL0448352.1"/>
    </source>
</evidence>
<dbReference type="PANTHER" id="PTHR11439">
    <property type="entry name" value="GAG-POL-RELATED RETROTRANSPOSON"/>
    <property type="match status" value="1"/>
</dbReference>
<dbReference type="InterPro" id="IPR043502">
    <property type="entry name" value="DNA/RNA_pol_sf"/>
</dbReference>
<dbReference type="Pfam" id="PF07727">
    <property type="entry name" value="RVT_2"/>
    <property type="match status" value="1"/>
</dbReference>
<dbReference type="EMBL" id="JACGWN010000005">
    <property type="protein sequence ID" value="KAL0448352.1"/>
    <property type="molecule type" value="Genomic_DNA"/>
</dbReference>
<dbReference type="PANTHER" id="PTHR11439:SF517">
    <property type="entry name" value="CYSTEINE-RICH RLK (RECEPTOR-LIKE PROTEIN KINASE) 8"/>
    <property type="match status" value="1"/>
</dbReference>
<evidence type="ECO:0000256" key="1">
    <source>
        <dbReference type="SAM" id="MobiDB-lite"/>
    </source>
</evidence>
<reference evidence="3" key="1">
    <citation type="submission" date="2020-06" db="EMBL/GenBank/DDBJ databases">
        <authorList>
            <person name="Li T."/>
            <person name="Hu X."/>
            <person name="Zhang T."/>
            <person name="Song X."/>
            <person name="Zhang H."/>
            <person name="Dai N."/>
            <person name="Sheng W."/>
            <person name="Hou X."/>
            <person name="Wei L."/>
        </authorList>
    </citation>
    <scope>NUCLEOTIDE SEQUENCE</scope>
    <source>
        <strain evidence="3">KEN1</strain>
        <tissue evidence="3">Leaf</tissue>
    </source>
</reference>
<accession>A0AAW2X6H6</accession>
<dbReference type="CDD" id="cd09272">
    <property type="entry name" value="RNase_HI_RT_Ty1"/>
    <property type="match status" value="1"/>
</dbReference>
<proteinExistence type="predicted"/>
<sequence length="512" mass="58265">MMLSSMKKACGIGKLKKKKLNHFLPYFGEEQDDMQPDQNATPAPSQPPSPTLEESSNSDPLTFDEAMQDKRWRKAMDEDKSIEKNNTWELSSLPKDHKAIGVKWVYKVKKNAQGMVEKFKARLVVKGYKQKHGVDYDEVFAPVARMETIRLLIALAAQIKWNIYQLDVKSTFLNGYLEEEVYVKQPLGYVINGHEDKVLKLKKGLYGLKQAPRAWNNRIDKYFQGNGFVRCLNEYALYIKIHDNGDILLVCLYVDDLIFTGNNPSLFENFKKEMSLEFDMTDLCLMPYYLGLEVKQSKEGIFLSQAGYAKEVLKKFNMFDCNSVNTPMVTGLKLSKFGDEEKVNPTLFKSLVGSLRYLTCTRPDILFAVGVISRFMEAPISSHMKAAKRILRYLKGTLDFGIFYSRSNDFTLKGFCDSDFAGDIDDRKSTTGFVFFMGDCVISRCSKKQPIVTLSTCESEYVAATSCTCLFGLEKLLKELHLSQEKGQKFASTTDQHKLLLKIQCSMTKAST</sequence>
<dbReference type="AlphaFoldDB" id="A0AAW2X6H6"/>
<reference evidence="3" key="2">
    <citation type="journal article" date="2024" name="Plant">
        <title>Genomic evolution and insights into agronomic trait innovations of Sesamum species.</title>
        <authorList>
            <person name="Miao H."/>
            <person name="Wang L."/>
            <person name="Qu L."/>
            <person name="Liu H."/>
            <person name="Sun Y."/>
            <person name="Le M."/>
            <person name="Wang Q."/>
            <person name="Wei S."/>
            <person name="Zheng Y."/>
            <person name="Lin W."/>
            <person name="Duan Y."/>
            <person name="Cao H."/>
            <person name="Xiong S."/>
            <person name="Wang X."/>
            <person name="Wei L."/>
            <person name="Li C."/>
            <person name="Ma Q."/>
            <person name="Ju M."/>
            <person name="Zhao R."/>
            <person name="Li G."/>
            <person name="Mu C."/>
            <person name="Tian Q."/>
            <person name="Mei H."/>
            <person name="Zhang T."/>
            <person name="Gao T."/>
            <person name="Zhang H."/>
        </authorList>
    </citation>
    <scope>NUCLEOTIDE SEQUENCE</scope>
    <source>
        <strain evidence="3">KEN1</strain>
    </source>
</reference>
<name>A0AAW2X6H6_9LAMI</name>
<gene>
    <name evidence="3" type="ORF">Slati_1391600</name>
</gene>
<feature type="region of interest" description="Disordered" evidence="1">
    <location>
        <begin position="26"/>
        <end position="63"/>
    </location>
</feature>
<comment type="caution">
    <text evidence="3">The sequence shown here is derived from an EMBL/GenBank/DDBJ whole genome shotgun (WGS) entry which is preliminary data.</text>
</comment>
<protein>
    <submittedName>
        <fullName evidence="3">Retrovirus-related Pol polyprotein from transposon TNT 1-94</fullName>
    </submittedName>
</protein>